<organism evidence="1">
    <name type="scientific">marine sediment metagenome</name>
    <dbReference type="NCBI Taxonomy" id="412755"/>
    <lineage>
        <taxon>unclassified sequences</taxon>
        <taxon>metagenomes</taxon>
        <taxon>ecological metagenomes</taxon>
    </lineage>
</organism>
<reference evidence="1" key="1">
    <citation type="journal article" date="2014" name="Front. Microbiol.">
        <title>High frequency of phylogenetically diverse reductive dehalogenase-homologous genes in deep subseafloor sedimentary metagenomes.</title>
        <authorList>
            <person name="Kawai M."/>
            <person name="Futagami T."/>
            <person name="Toyoda A."/>
            <person name="Takaki Y."/>
            <person name="Nishi S."/>
            <person name="Hori S."/>
            <person name="Arai W."/>
            <person name="Tsubouchi T."/>
            <person name="Morono Y."/>
            <person name="Uchiyama I."/>
            <person name="Ito T."/>
            <person name="Fujiyama A."/>
            <person name="Inagaki F."/>
            <person name="Takami H."/>
        </authorList>
    </citation>
    <scope>NUCLEOTIDE SEQUENCE</scope>
    <source>
        <strain evidence="1">Expedition CK06-06</strain>
    </source>
</reference>
<proteinExistence type="predicted"/>
<protein>
    <submittedName>
        <fullName evidence="1">Uncharacterized protein</fullName>
    </submittedName>
</protein>
<accession>X1HSL0</accession>
<dbReference type="AlphaFoldDB" id="X1HSL0"/>
<name>X1HSL0_9ZZZZ</name>
<gene>
    <name evidence="1" type="ORF">S03H2_36985</name>
</gene>
<sequence>MNNKLGKRQVNIVGHPGTGKTTKLGELVYNYVKDNPEDYGERVLGANFSRSAAHALKKSLGSHGMNMGDFKHFRTIHSLAAKVLDLKNVEQFVQPSDCLSFFNEYRIQYEGKNRTIDDIDLYGYVGEPVSIARGNQILGYFQYLKVYVFLMLKMSQCNEPLSVLCVSYNLIFHNLRRSVRLNL</sequence>
<evidence type="ECO:0000313" key="1">
    <source>
        <dbReference type="EMBL" id="GAH60030.1"/>
    </source>
</evidence>
<dbReference type="Gene3D" id="3.40.50.300">
    <property type="entry name" value="P-loop containing nucleotide triphosphate hydrolases"/>
    <property type="match status" value="1"/>
</dbReference>
<comment type="caution">
    <text evidence="1">The sequence shown here is derived from an EMBL/GenBank/DDBJ whole genome shotgun (WGS) entry which is preliminary data.</text>
</comment>
<dbReference type="InterPro" id="IPR027417">
    <property type="entry name" value="P-loop_NTPase"/>
</dbReference>
<dbReference type="Pfam" id="PF13245">
    <property type="entry name" value="AAA_19"/>
    <property type="match status" value="1"/>
</dbReference>
<dbReference type="EMBL" id="BARU01022732">
    <property type="protein sequence ID" value="GAH60030.1"/>
    <property type="molecule type" value="Genomic_DNA"/>
</dbReference>
<dbReference type="SUPFAM" id="SSF52540">
    <property type="entry name" value="P-loop containing nucleoside triphosphate hydrolases"/>
    <property type="match status" value="1"/>
</dbReference>